<keyword evidence="3 5" id="KW-0963">Cytoplasm</keyword>
<evidence type="ECO:0000256" key="3">
    <source>
        <dbReference type="ARBA" id="ARBA00022490"/>
    </source>
</evidence>
<proteinExistence type="predicted"/>
<keyword evidence="9" id="KW-1185">Reference proteome</keyword>
<dbReference type="CDD" id="cd00175">
    <property type="entry name" value="SNc"/>
    <property type="match status" value="3"/>
</dbReference>
<dbReference type="InterPro" id="IPR035437">
    <property type="entry name" value="SNase_OB-fold_sf"/>
</dbReference>
<feature type="domain" description="TNase-like" evidence="7">
    <location>
        <begin position="15"/>
        <end position="159"/>
    </location>
</feature>
<comment type="subcellular location">
    <subcellularLocation>
        <location evidence="1 5">Cytoplasm</location>
    </subcellularLocation>
</comment>
<dbReference type="FunFam" id="2.40.50.90:FF:000002">
    <property type="entry name" value="Staphylococcal nuclease domain-containing protein"/>
    <property type="match status" value="1"/>
</dbReference>
<gene>
    <name evidence="8" type="ORF">QYM36_011296</name>
</gene>
<dbReference type="PROSITE" id="PS50830">
    <property type="entry name" value="TNASE_3"/>
    <property type="match status" value="4"/>
</dbReference>
<feature type="domain" description="Tudor" evidence="6">
    <location>
        <begin position="717"/>
        <end position="774"/>
    </location>
</feature>
<dbReference type="CDD" id="cd20433">
    <property type="entry name" value="Tudor_TDRD11"/>
    <property type="match status" value="1"/>
</dbReference>
<keyword evidence="4" id="KW-0677">Repeat</keyword>
<dbReference type="AlphaFoldDB" id="A0AA88L137"/>
<dbReference type="GO" id="GO:0005634">
    <property type="term" value="C:nucleus"/>
    <property type="evidence" value="ECO:0007669"/>
    <property type="project" value="TreeGrafter"/>
</dbReference>
<dbReference type="SMART" id="SM00333">
    <property type="entry name" value="TUDOR"/>
    <property type="match status" value="1"/>
</dbReference>
<evidence type="ECO:0000313" key="8">
    <source>
        <dbReference type="EMBL" id="KAK2712557.1"/>
    </source>
</evidence>
<dbReference type="Pfam" id="PF00567">
    <property type="entry name" value="TUDOR"/>
    <property type="match status" value="1"/>
</dbReference>
<feature type="domain" description="TNase-like" evidence="7">
    <location>
        <begin position="510"/>
        <end position="647"/>
    </location>
</feature>
<feature type="domain" description="TNase-like" evidence="7">
    <location>
        <begin position="337"/>
        <end position="481"/>
    </location>
</feature>
<dbReference type="SUPFAM" id="SSF50199">
    <property type="entry name" value="Staphylococcal nuclease"/>
    <property type="match status" value="5"/>
</dbReference>
<dbReference type="FunFam" id="2.40.50.90:FF:000018">
    <property type="entry name" value="Ribonuclease"/>
    <property type="match status" value="1"/>
</dbReference>
<sequence>MASVAANPAPAPPPVLLKGIVRQVISGDSLVIRGQPKNGPPPEKTVGLAGIIAPKIGRKPPNSEEIKDEPYGFDAREFLRKKVVGKEITFQTIYTVPVSGREYGILYLGRDTSGENLNEALITEGLASVKPDTRGGAEHQRLVELEGAAKSAGRGKWSTEDPSSHVRNIKWSVENPRAFVEKMGGRRISAVVEFVRDGSTMRVLLLPEHYNITLMLSGVRSPGFKLDSEGKPDPSQTEPFAEEAKFFVESRVLQRDVEVILESTNNANFVGSLIHPNGNIAELLVKEGFARCVDWSIATVTGGPEKLRAAERQAKEKRLRIWQNYSPTAPTITGSAKQFSGKVLEVVNGDAIVVKHPDGSQRKIFLASIRPPRPAEDRKVARPLYDIPWMYEAREFLRKRLIGKKVEVTVDYIQPKSEMFPEKVCATVIAGDTNVAEALVAKGLATVVRYRQDDDQRSSSYDELLAAELKAIKSGNGVHSKKDPPVHRVQDISGDPGKAKQFLPFLQRAGKTEAVVEFVASGSRVRLYIPKETCQITFLLNGISCPRASRATAPVGVPTEGEPYGDEALQYTKELCHQREVSIEVESIDKGGNFIGWLWVESKNLSVELVEEGLAKIHFSAEKSPYLNKLQIAEENARRRRAKIWSNYVEEKVEPEEPEETQETERKINTKSVIITEVTPELRFYVQTNEEGPKLEALMEQLRNEFEIHPPLAGAYTPKRGEMCAAKFVDGDWYRARVEKVTGQQVHVLYVDFGNREVTTAARCAALPGVYQTPLPFAKEYGLAFVSLPKDEDDAKEAVNAFTEDTRNRSLLLNVEFRNGGIDYVTLCAESTKQDIGKALVEDGLLKVEFRREKRFQNILREYVVAQDMAKKRHLNIWRYGDITDDDAMEFGVRR</sequence>
<evidence type="ECO:0000256" key="2">
    <source>
        <dbReference type="ARBA" id="ARBA00017230"/>
    </source>
</evidence>
<name>A0AA88L137_ARTSF</name>
<dbReference type="GO" id="GO:0004518">
    <property type="term" value="F:nuclease activity"/>
    <property type="evidence" value="ECO:0007669"/>
    <property type="project" value="TreeGrafter"/>
</dbReference>
<accession>A0AA88L137</accession>
<reference evidence="8" key="1">
    <citation type="submission" date="2023-07" db="EMBL/GenBank/DDBJ databases">
        <title>Chromosome-level genome assembly of Artemia franciscana.</title>
        <authorList>
            <person name="Jo E."/>
        </authorList>
    </citation>
    <scope>NUCLEOTIDE SEQUENCE</scope>
    <source>
        <tissue evidence="8">Whole body</tissue>
    </source>
</reference>
<evidence type="ECO:0000256" key="5">
    <source>
        <dbReference type="PIRNR" id="PIRNR017179"/>
    </source>
</evidence>
<dbReference type="GO" id="GO:0006402">
    <property type="term" value="P:mRNA catabolic process"/>
    <property type="evidence" value="ECO:0007669"/>
    <property type="project" value="UniProtKB-UniRule"/>
</dbReference>
<evidence type="ECO:0000259" key="7">
    <source>
        <dbReference type="PROSITE" id="PS50830"/>
    </source>
</evidence>
<dbReference type="Proteomes" id="UP001187531">
    <property type="component" value="Unassembled WGS sequence"/>
</dbReference>
<evidence type="ECO:0000313" key="9">
    <source>
        <dbReference type="Proteomes" id="UP001187531"/>
    </source>
</evidence>
<dbReference type="Pfam" id="PF00565">
    <property type="entry name" value="SNase"/>
    <property type="match status" value="4"/>
</dbReference>
<dbReference type="PANTHER" id="PTHR12302:SF2">
    <property type="entry name" value="STAPHYLOCOCCAL NUCLEASE DOMAIN-CONTAINING PROTEIN 1"/>
    <property type="match status" value="1"/>
</dbReference>
<dbReference type="PIRSF" id="PIRSF017179">
    <property type="entry name" value="RISC-Tudor-SN"/>
    <property type="match status" value="1"/>
</dbReference>
<dbReference type="SMART" id="SM00318">
    <property type="entry name" value="SNc"/>
    <property type="match status" value="4"/>
</dbReference>
<dbReference type="GO" id="GO:0003723">
    <property type="term" value="F:RNA binding"/>
    <property type="evidence" value="ECO:0007669"/>
    <property type="project" value="UniProtKB-UniRule"/>
</dbReference>
<dbReference type="Gene3D" id="2.30.30.140">
    <property type="match status" value="1"/>
</dbReference>
<dbReference type="PROSITE" id="PS50304">
    <property type="entry name" value="TUDOR"/>
    <property type="match status" value="1"/>
</dbReference>
<dbReference type="FunFam" id="2.40.50.90:FF:000005">
    <property type="entry name" value="Staphylococcal nuclease domain-containing protein"/>
    <property type="match status" value="1"/>
</dbReference>
<evidence type="ECO:0000256" key="1">
    <source>
        <dbReference type="ARBA" id="ARBA00004496"/>
    </source>
</evidence>
<feature type="domain" description="TNase-like" evidence="7">
    <location>
        <begin position="186"/>
        <end position="324"/>
    </location>
</feature>
<evidence type="ECO:0000259" key="6">
    <source>
        <dbReference type="PROSITE" id="PS50304"/>
    </source>
</evidence>
<dbReference type="InterPro" id="IPR016071">
    <property type="entry name" value="Staphylococal_nuclease_OB-fold"/>
</dbReference>
<dbReference type="GO" id="GO:0005829">
    <property type="term" value="C:cytosol"/>
    <property type="evidence" value="ECO:0007669"/>
    <property type="project" value="UniProtKB-UniRule"/>
</dbReference>
<dbReference type="SUPFAM" id="SSF63748">
    <property type="entry name" value="Tudor/PWWP/MBT"/>
    <property type="match status" value="1"/>
</dbReference>
<dbReference type="PANTHER" id="PTHR12302">
    <property type="entry name" value="EBNA2 BINDING PROTEIN P100"/>
    <property type="match status" value="1"/>
</dbReference>
<dbReference type="InterPro" id="IPR002999">
    <property type="entry name" value="Tudor"/>
</dbReference>
<organism evidence="8 9">
    <name type="scientific">Artemia franciscana</name>
    <name type="common">Brine shrimp</name>
    <name type="synonym">Artemia sanfranciscana</name>
    <dbReference type="NCBI Taxonomy" id="6661"/>
    <lineage>
        <taxon>Eukaryota</taxon>
        <taxon>Metazoa</taxon>
        <taxon>Ecdysozoa</taxon>
        <taxon>Arthropoda</taxon>
        <taxon>Crustacea</taxon>
        <taxon>Branchiopoda</taxon>
        <taxon>Anostraca</taxon>
        <taxon>Artemiidae</taxon>
        <taxon>Artemia</taxon>
    </lineage>
</organism>
<dbReference type="FunFam" id="2.30.30.140:FF:000018">
    <property type="entry name" value="Serine/threonine-protein kinase 31"/>
    <property type="match status" value="1"/>
</dbReference>
<dbReference type="GO" id="GO:0031047">
    <property type="term" value="P:regulatory ncRNA-mediated gene silencing"/>
    <property type="evidence" value="ECO:0007669"/>
    <property type="project" value="UniProtKB-UniRule"/>
</dbReference>
<dbReference type="GO" id="GO:0031332">
    <property type="term" value="C:RNAi effector complex"/>
    <property type="evidence" value="ECO:0007669"/>
    <property type="project" value="InterPro"/>
</dbReference>
<dbReference type="InterPro" id="IPR047386">
    <property type="entry name" value="Tudor_TDRD11"/>
</dbReference>
<dbReference type="InterPro" id="IPR016685">
    <property type="entry name" value="Silence_cplx_Nase-comp_TudorSN"/>
</dbReference>
<dbReference type="EMBL" id="JAVRJZ010000015">
    <property type="protein sequence ID" value="KAK2712557.1"/>
    <property type="molecule type" value="Genomic_DNA"/>
</dbReference>
<dbReference type="FunFam" id="2.40.50.90:FF:000003">
    <property type="entry name" value="Staphylococcal nuclease domain-containing protein"/>
    <property type="match status" value="1"/>
</dbReference>
<protein>
    <recommendedName>
        <fullName evidence="2">Staphylococcal nuclease domain-containing protein 1</fullName>
    </recommendedName>
</protein>
<dbReference type="FunFam" id="2.40.50.90:FF:000001">
    <property type="entry name" value="Staphylococcal nuclease domain-containing protein"/>
    <property type="match status" value="1"/>
</dbReference>
<comment type="caution">
    <text evidence="8">The sequence shown here is derived from an EMBL/GenBank/DDBJ whole genome shotgun (WGS) entry which is preliminary data.</text>
</comment>
<dbReference type="Gene3D" id="2.40.50.90">
    <property type="match status" value="5"/>
</dbReference>
<evidence type="ECO:0000256" key="4">
    <source>
        <dbReference type="ARBA" id="ARBA00022737"/>
    </source>
</evidence>